<dbReference type="PANTHER" id="PTHR31576">
    <property type="entry name" value="TATA BOX-BINDING PROTEIN-ASSOCIATED FACTOR RNA POLYMERASE I SUBUNIT B"/>
    <property type="match status" value="1"/>
</dbReference>
<accession>A0ABR3GMW5</accession>
<organism evidence="15 16">
    <name type="scientific">Discina gigas</name>
    <dbReference type="NCBI Taxonomy" id="1032678"/>
    <lineage>
        <taxon>Eukaryota</taxon>
        <taxon>Fungi</taxon>
        <taxon>Dikarya</taxon>
        <taxon>Ascomycota</taxon>
        <taxon>Pezizomycotina</taxon>
        <taxon>Pezizomycetes</taxon>
        <taxon>Pezizales</taxon>
        <taxon>Discinaceae</taxon>
        <taxon>Discina</taxon>
    </lineage>
</organism>
<comment type="similarity">
    <text evidence="2">Belongs to the RRN7/TAF1B family.</text>
</comment>
<evidence type="ECO:0000256" key="3">
    <source>
        <dbReference type="ARBA" id="ARBA00022723"/>
    </source>
</evidence>
<sequence length="558" mass="64041">MSYKRLSRCGIENCKSTSFYLNDGQWFCKIGHLREGELEVEADHEGYGPQGSRASKTKQEQQTVNKVLRGRRGFELFLQCYQLILQKQVHWLINEKGLPAELEMIVRDLWALQLNKVSTTVPGMANSALSREEGPDSEDFIAGGSSTTGWSSQSEYLYTSDEDSQTSTIRSNTPRIRRRRRRKIPKANDRPRLIVSVGLCYLGLVLLGVAISLGDLHRWIEEQGLVYLRAINEVPKEMKNRLDSTYWFALDPKTRPKQGLLYRTVHDLVLMYQTSFGMTFPPLNTTLMTFRYIRDLGLPLEIYHAVKRLSDLTSPSFIWNGLSARGQKLIFSWPEARLMSLVIIATKLLYGLDGVSRAPISNTEPAAVGLKWEAWDKFLRLGNAKRRGLLGDINQKSGKRGLEVDVEETDIFSMNGEDLDKYMNWFEKTWTDRSNTKLSDPVLNLFPASRAVEGGDHQSPTPEYSTIGDRLRDLHSQIELYPTSYGNEKIERPGDQYLCQYLKVELPIEHQTLLQAAADLLTITRDDLEKVLRHFEIQFRDHIKNHCKKENRMDVDKE</sequence>
<keyword evidence="11" id="KW-0472">Membrane</keyword>
<dbReference type="EMBL" id="JBBBZM010000037">
    <property type="protein sequence ID" value="KAL0637260.1"/>
    <property type="molecule type" value="Genomic_DNA"/>
</dbReference>
<evidence type="ECO:0000256" key="6">
    <source>
        <dbReference type="ARBA" id="ARBA00023015"/>
    </source>
</evidence>
<keyword evidence="11" id="KW-1133">Transmembrane helix</keyword>
<keyword evidence="4" id="KW-0863">Zinc-finger</keyword>
<feature type="compositionally biased region" description="Low complexity" evidence="10">
    <location>
        <begin position="143"/>
        <end position="154"/>
    </location>
</feature>
<evidence type="ECO:0000256" key="7">
    <source>
        <dbReference type="ARBA" id="ARBA00023125"/>
    </source>
</evidence>
<feature type="domain" description="RRN7-type" evidence="12">
    <location>
        <begin position="8"/>
        <end position="36"/>
    </location>
</feature>
<feature type="region of interest" description="Disordered" evidence="10">
    <location>
        <begin position="41"/>
        <end position="60"/>
    </location>
</feature>
<evidence type="ECO:0000259" key="13">
    <source>
        <dbReference type="Pfam" id="PF20644"/>
    </source>
</evidence>
<evidence type="ECO:0000256" key="1">
    <source>
        <dbReference type="ARBA" id="ARBA00004604"/>
    </source>
</evidence>
<dbReference type="Proteomes" id="UP001447188">
    <property type="component" value="Unassembled WGS sequence"/>
</dbReference>
<dbReference type="InterPro" id="IPR048538">
    <property type="entry name" value="Rrn7_cyclin_C"/>
</dbReference>
<keyword evidence="6" id="KW-0805">Transcription regulation</keyword>
<dbReference type="InterPro" id="IPR048540">
    <property type="entry name" value="Rrn7_cyclin_N"/>
</dbReference>
<dbReference type="Pfam" id="PF11781">
    <property type="entry name" value="Zn_ribbon_RRN7"/>
    <property type="match status" value="1"/>
</dbReference>
<evidence type="ECO:0000256" key="8">
    <source>
        <dbReference type="ARBA" id="ARBA00023163"/>
    </source>
</evidence>
<evidence type="ECO:0000256" key="4">
    <source>
        <dbReference type="ARBA" id="ARBA00022771"/>
    </source>
</evidence>
<name>A0ABR3GMW5_9PEZI</name>
<keyword evidence="5" id="KW-0862">Zinc</keyword>
<evidence type="ECO:0000256" key="11">
    <source>
        <dbReference type="SAM" id="Phobius"/>
    </source>
</evidence>
<feature type="region of interest" description="Disordered" evidence="10">
    <location>
        <begin position="127"/>
        <end position="182"/>
    </location>
</feature>
<comment type="subcellular location">
    <subcellularLocation>
        <location evidence="1">Nucleus</location>
        <location evidence="1">Nucleolus</location>
    </subcellularLocation>
</comment>
<evidence type="ECO:0000259" key="14">
    <source>
        <dbReference type="Pfam" id="PF20645"/>
    </source>
</evidence>
<protein>
    <recommendedName>
        <fullName evidence="17">RRN7-type domain-containing protein</fullName>
    </recommendedName>
</protein>
<evidence type="ECO:0008006" key="17">
    <source>
        <dbReference type="Google" id="ProtNLM"/>
    </source>
</evidence>
<evidence type="ECO:0000256" key="9">
    <source>
        <dbReference type="ARBA" id="ARBA00023242"/>
    </source>
</evidence>
<keyword evidence="8" id="KW-0804">Transcription</keyword>
<keyword evidence="9" id="KW-0539">Nucleus</keyword>
<keyword evidence="3" id="KW-0479">Metal-binding</keyword>
<evidence type="ECO:0000256" key="10">
    <source>
        <dbReference type="SAM" id="MobiDB-lite"/>
    </source>
</evidence>
<evidence type="ECO:0000256" key="5">
    <source>
        <dbReference type="ARBA" id="ARBA00022833"/>
    </source>
</evidence>
<evidence type="ECO:0000259" key="12">
    <source>
        <dbReference type="Pfam" id="PF11781"/>
    </source>
</evidence>
<keyword evidence="16" id="KW-1185">Reference proteome</keyword>
<feature type="transmembrane region" description="Helical" evidence="11">
    <location>
        <begin position="193"/>
        <end position="213"/>
    </location>
</feature>
<proteinExistence type="inferred from homology"/>
<dbReference type="Pfam" id="PF20644">
    <property type="entry name" value="Rrn7_cyclin_N"/>
    <property type="match status" value="1"/>
</dbReference>
<dbReference type="InterPro" id="IPR021752">
    <property type="entry name" value="TF_Rrn7_Zf"/>
</dbReference>
<keyword evidence="11" id="KW-0812">Transmembrane</keyword>
<feature type="domain" description="Rrn7/TAF1B N-terminal cyclin" evidence="13">
    <location>
        <begin position="81"/>
        <end position="236"/>
    </location>
</feature>
<evidence type="ECO:0000256" key="2">
    <source>
        <dbReference type="ARBA" id="ARBA00006899"/>
    </source>
</evidence>
<dbReference type="Pfam" id="PF20645">
    <property type="entry name" value="Rrn7_cyclin_C"/>
    <property type="match status" value="1"/>
</dbReference>
<dbReference type="InterPro" id="IPR033599">
    <property type="entry name" value="TAF1B/Rrn7"/>
</dbReference>
<evidence type="ECO:0000313" key="16">
    <source>
        <dbReference type="Proteomes" id="UP001447188"/>
    </source>
</evidence>
<dbReference type="PANTHER" id="PTHR31576:SF2">
    <property type="entry name" value="TATA BOX-BINDING PROTEIN-ASSOCIATED FACTOR RNA POLYMERASE I SUBUNIT B"/>
    <property type="match status" value="1"/>
</dbReference>
<comment type="caution">
    <text evidence="15">The sequence shown here is derived from an EMBL/GenBank/DDBJ whole genome shotgun (WGS) entry which is preliminary data.</text>
</comment>
<evidence type="ECO:0000313" key="15">
    <source>
        <dbReference type="EMBL" id="KAL0637260.1"/>
    </source>
</evidence>
<gene>
    <name evidence="15" type="ORF">Q9L58_003744</name>
</gene>
<reference evidence="15 16" key="1">
    <citation type="submission" date="2024-02" db="EMBL/GenBank/DDBJ databases">
        <title>Discinaceae phylogenomics.</title>
        <authorList>
            <person name="Dirks A.C."/>
            <person name="James T.Y."/>
        </authorList>
    </citation>
    <scope>NUCLEOTIDE SEQUENCE [LARGE SCALE GENOMIC DNA]</scope>
    <source>
        <strain evidence="15 16">ACD0624</strain>
    </source>
</reference>
<feature type="domain" description="Rrn7/TAF1B C-terminal cyclin" evidence="14">
    <location>
        <begin position="256"/>
        <end position="430"/>
    </location>
</feature>
<keyword evidence="7" id="KW-0238">DNA-binding</keyword>